<feature type="compositionally biased region" description="Pro residues" evidence="19">
    <location>
        <begin position="966"/>
        <end position="981"/>
    </location>
</feature>
<feature type="region of interest" description="Disordered" evidence="19">
    <location>
        <begin position="1005"/>
        <end position="1044"/>
    </location>
</feature>
<feature type="compositionally biased region" description="Pro residues" evidence="19">
    <location>
        <begin position="86"/>
        <end position="98"/>
    </location>
</feature>
<evidence type="ECO:0000256" key="7">
    <source>
        <dbReference type="ARBA" id="ARBA00022553"/>
    </source>
</evidence>
<evidence type="ECO:0000259" key="20">
    <source>
        <dbReference type="SMART" id="SM00128"/>
    </source>
</evidence>
<dbReference type="FunCoup" id="G3VGL6">
    <property type="interactions" value="256"/>
</dbReference>
<proteinExistence type="inferred from homology"/>
<dbReference type="GO" id="GO:0005737">
    <property type="term" value="C:cytoplasm"/>
    <property type="evidence" value="ECO:0007669"/>
    <property type="project" value="UniProtKB-SubCell"/>
</dbReference>
<evidence type="ECO:0000256" key="14">
    <source>
        <dbReference type="ARBA" id="ARBA00059259"/>
    </source>
</evidence>
<dbReference type="Ensembl" id="ENSSHAT00000002344.2">
    <property type="protein sequence ID" value="ENSSHAP00000002320.2"/>
    <property type="gene ID" value="ENSSHAG00000002057.2"/>
</dbReference>
<dbReference type="GO" id="GO:0004445">
    <property type="term" value="F:inositol-polyphosphate 5-phosphatase activity"/>
    <property type="evidence" value="ECO:0007669"/>
    <property type="project" value="UniProtKB-EC"/>
</dbReference>
<evidence type="ECO:0000256" key="12">
    <source>
        <dbReference type="ARBA" id="ARBA00051894"/>
    </source>
</evidence>
<comment type="function">
    <text evidence="14">Inositol 5-phosphatase, which converts inositol 1,4,5-trisphosphate to inositol 1,4-bisphosphate. Also converts phosphatidylinositol 4,5-bisphosphate to phosphatidylinositol 4-phosphate and inositol 1,3,4,5-tetrakisphosphate to inositol 1,3,4-trisphosphate in vitro. May be involved in modulation of the function of inositol and phosphatidylinositol polyphosphate-binding proteins that are present at membranes ruffles.</text>
</comment>
<protein>
    <recommendedName>
        <fullName evidence="15">Phosphatidylinositol 4,5-bisphosphate 5-phosphatase A</fullName>
        <ecNumber evidence="4">3.1.3.36</ecNumber>
        <ecNumber evidence="3">3.1.3.56</ecNumber>
    </recommendedName>
    <alternativeName>
        <fullName evidence="16">Inositol polyphosphate 5-phosphatase J</fullName>
    </alternativeName>
    <alternativeName>
        <fullName evidence="18">Phosphatidylinositol 1,3,4,5-tetrakisphosphate 5-phosphatase</fullName>
    </alternativeName>
    <alternativeName>
        <fullName evidence="17">Phosphatidylinositol 1,4,5-trisphosphate 5-phosphatase</fullName>
    </alternativeName>
</protein>
<dbReference type="HOGENOM" id="CLU_011711_3_1_1"/>
<keyword evidence="7" id="KW-0597">Phosphoprotein</keyword>
<dbReference type="OrthoDB" id="62798at2759"/>
<evidence type="ECO:0000256" key="6">
    <source>
        <dbReference type="ARBA" id="ARBA00022490"/>
    </source>
</evidence>
<evidence type="ECO:0000256" key="17">
    <source>
        <dbReference type="ARBA" id="ARBA00080251"/>
    </source>
</evidence>
<evidence type="ECO:0000256" key="5">
    <source>
        <dbReference type="ARBA" id="ARBA00022481"/>
    </source>
</evidence>
<feature type="region of interest" description="Disordered" evidence="19">
    <location>
        <begin position="856"/>
        <end position="981"/>
    </location>
</feature>
<dbReference type="FunFam" id="2.60.40.2840:FF:000003">
    <property type="entry name" value="Phosphatidylinositol 4,5-bisphosphate 5-phosphatase A"/>
    <property type="match status" value="1"/>
</dbReference>
<feature type="compositionally biased region" description="Low complexity" evidence="19">
    <location>
        <begin position="390"/>
        <end position="402"/>
    </location>
</feature>
<feature type="compositionally biased region" description="Low complexity" evidence="19">
    <location>
        <begin position="256"/>
        <end position="279"/>
    </location>
</feature>
<keyword evidence="9" id="KW-0378">Hydrolase</keyword>
<dbReference type="GO" id="GO:0005886">
    <property type="term" value="C:plasma membrane"/>
    <property type="evidence" value="ECO:0007669"/>
    <property type="project" value="Ensembl"/>
</dbReference>
<feature type="compositionally biased region" description="Polar residues" evidence="19">
    <location>
        <begin position="861"/>
        <end position="872"/>
    </location>
</feature>
<dbReference type="GeneID" id="100916010"/>
<dbReference type="eggNOG" id="KOG0565">
    <property type="taxonomic scope" value="Eukaryota"/>
</dbReference>
<dbReference type="KEGG" id="shr:100916010"/>
<dbReference type="GO" id="GO:0010977">
    <property type="term" value="P:negative regulation of neuron projection development"/>
    <property type="evidence" value="ECO:0007669"/>
    <property type="project" value="Ensembl"/>
</dbReference>
<dbReference type="PANTHER" id="PTHR11200">
    <property type="entry name" value="INOSITOL 5-PHOSPHATASE"/>
    <property type="match status" value="1"/>
</dbReference>
<gene>
    <name evidence="21" type="primary">INPP5J</name>
</gene>
<dbReference type="GO" id="GO:0004439">
    <property type="term" value="F:phosphatidylinositol-4,5-bisphosphate 5-phosphatase activity"/>
    <property type="evidence" value="ECO:0007669"/>
    <property type="project" value="UniProtKB-EC"/>
</dbReference>
<dbReference type="GO" id="GO:0017124">
    <property type="term" value="F:SH3 domain binding"/>
    <property type="evidence" value="ECO:0007669"/>
    <property type="project" value="UniProtKB-KW"/>
</dbReference>
<evidence type="ECO:0000256" key="19">
    <source>
        <dbReference type="SAM" id="MobiDB-lite"/>
    </source>
</evidence>
<dbReference type="SMART" id="SM00128">
    <property type="entry name" value="IPPc"/>
    <property type="match status" value="1"/>
</dbReference>
<comment type="catalytic activity">
    <reaction evidence="11">
        <text>a 1,2-diacyl-sn-glycero-3-phospho-(1D-myo-inositol-4,5-bisphosphate) + H2O = a 1,2-diacyl-sn-glycero-3-phospho-(1D-myo-inositol 4-phosphate) + phosphate</text>
        <dbReference type="Rhea" id="RHEA:22764"/>
        <dbReference type="ChEBI" id="CHEBI:15377"/>
        <dbReference type="ChEBI" id="CHEBI:43474"/>
        <dbReference type="ChEBI" id="CHEBI:58178"/>
        <dbReference type="ChEBI" id="CHEBI:58456"/>
        <dbReference type="EC" id="3.1.3.36"/>
    </reaction>
    <physiologicalReaction direction="left-to-right" evidence="11">
        <dbReference type="Rhea" id="RHEA:22765"/>
    </physiologicalReaction>
</comment>
<organism evidence="21 22">
    <name type="scientific">Sarcophilus harrisii</name>
    <name type="common">Tasmanian devil</name>
    <name type="synonym">Sarcophilus laniarius</name>
    <dbReference type="NCBI Taxonomy" id="9305"/>
    <lineage>
        <taxon>Eukaryota</taxon>
        <taxon>Metazoa</taxon>
        <taxon>Chordata</taxon>
        <taxon>Craniata</taxon>
        <taxon>Vertebrata</taxon>
        <taxon>Euteleostomi</taxon>
        <taxon>Mammalia</taxon>
        <taxon>Metatheria</taxon>
        <taxon>Dasyuromorphia</taxon>
        <taxon>Dasyuridae</taxon>
        <taxon>Sarcophilus</taxon>
    </lineage>
</organism>
<dbReference type="STRING" id="9305.ENSSHAP00000002320"/>
<keyword evidence="22" id="KW-1185">Reference proteome</keyword>
<dbReference type="InterPro" id="IPR036691">
    <property type="entry name" value="Endo/exonu/phosph_ase_sf"/>
</dbReference>
<evidence type="ECO:0000313" key="21">
    <source>
        <dbReference type="Ensembl" id="ENSSHAP00000002320.2"/>
    </source>
</evidence>
<name>G3VGL6_SARHA</name>
<keyword evidence="10" id="KW-0729">SH3-binding</keyword>
<dbReference type="CDD" id="cd09094">
    <property type="entry name" value="INPP5c_INPP5J-like"/>
    <property type="match status" value="1"/>
</dbReference>
<feature type="domain" description="Inositol polyphosphate-related phosphatase" evidence="20">
    <location>
        <begin position="437"/>
        <end position="751"/>
    </location>
</feature>
<dbReference type="FunFam" id="3.60.10.10:FF:000013">
    <property type="entry name" value="Phosphatidylinositol 4,5-bisphosphate 5-phosphatase A"/>
    <property type="match status" value="1"/>
</dbReference>
<evidence type="ECO:0000256" key="3">
    <source>
        <dbReference type="ARBA" id="ARBA00012997"/>
    </source>
</evidence>
<dbReference type="EC" id="3.1.3.56" evidence="3"/>
<dbReference type="InParanoid" id="G3VGL6"/>
<dbReference type="AlphaFoldDB" id="G3VGL6"/>
<keyword evidence="8" id="KW-0677">Repeat</keyword>
<evidence type="ECO:0000256" key="10">
    <source>
        <dbReference type="ARBA" id="ARBA00023036"/>
    </source>
</evidence>
<keyword evidence="6" id="KW-0963">Cytoplasm</keyword>
<evidence type="ECO:0000256" key="13">
    <source>
        <dbReference type="ARBA" id="ARBA00052071"/>
    </source>
</evidence>
<dbReference type="InterPro" id="IPR041611">
    <property type="entry name" value="SKICH"/>
</dbReference>
<dbReference type="Pfam" id="PF22669">
    <property type="entry name" value="Exo_endo_phos2"/>
    <property type="match status" value="1"/>
</dbReference>
<comment type="catalytic activity">
    <reaction evidence="12">
        <text>1D-myo-inositol 1,4,5-trisphosphate + H2O = 1D-myo-inositol 1,4-bisphosphate + phosphate</text>
        <dbReference type="Rhea" id="RHEA:19797"/>
        <dbReference type="ChEBI" id="CHEBI:15377"/>
        <dbReference type="ChEBI" id="CHEBI:43474"/>
        <dbReference type="ChEBI" id="CHEBI:58282"/>
        <dbReference type="ChEBI" id="CHEBI:203600"/>
        <dbReference type="EC" id="3.1.3.56"/>
    </reaction>
    <physiologicalReaction direction="left-to-right" evidence="12">
        <dbReference type="Rhea" id="RHEA:19798"/>
    </physiologicalReaction>
</comment>
<dbReference type="PANTHER" id="PTHR11200:SF127">
    <property type="entry name" value="PHOSPHATIDYLINOSITOL 4,5-BISPHOSPHATE 5-PHOSPHATASE A"/>
    <property type="match status" value="1"/>
</dbReference>
<feature type="compositionally biased region" description="Low complexity" evidence="19">
    <location>
        <begin position="1016"/>
        <end position="1025"/>
    </location>
</feature>
<dbReference type="Gene3D" id="3.60.10.10">
    <property type="entry name" value="Endonuclease/exonuclease/phosphatase"/>
    <property type="match status" value="1"/>
</dbReference>
<evidence type="ECO:0000256" key="11">
    <source>
        <dbReference type="ARBA" id="ARBA00050516"/>
    </source>
</evidence>
<feature type="compositionally biased region" description="Polar residues" evidence="19">
    <location>
        <begin position="61"/>
        <end position="70"/>
    </location>
</feature>
<evidence type="ECO:0000256" key="1">
    <source>
        <dbReference type="ARBA" id="ARBA00004496"/>
    </source>
</evidence>
<feature type="compositionally biased region" description="Low complexity" evidence="19">
    <location>
        <begin position="411"/>
        <end position="431"/>
    </location>
</feature>
<dbReference type="InterPro" id="IPR000300">
    <property type="entry name" value="IPPc"/>
</dbReference>
<dbReference type="CTD" id="27124"/>
<feature type="compositionally biased region" description="Low complexity" evidence="19">
    <location>
        <begin position="151"/>
        <end position="171"/>
    </location>
</feature>
<evidence type="ECO:0000256" key="18">
    <source>
        <dbReference type="ARBA" id="ARBA00080358"/>
    </source>
</evidence>
<reference evidence="21" key="3">
    <citation type="submission" date="2025-09" db="UniProtKB">
        <authorList>
            <consortium name="Ensembl"/>
        </authorList>
    </citation>
    <scope>IDENTIFICATION</scope>
</reference>
<dbReference type="Gene3D" id="2.60.40.2840">
    <property type="match status" value="1"/>
</dbReference>
<evidence type="ECO:0000313" key="22">
    <source>
        <dbReference type="Proteomes" id="UP000007648"/>
    </source>
</evidence>
<feature type="compositionally biased region" description="Low complexity" evidence="19">
    <location>
        <begin position="75"/>
        <end position="85"/>
    </location>
</feature>
<reference evidence="21" key="2">
    <citation type="submission" date="2025-08" db="UniProtKB">
        <authorList>
            <consortium name="Ensembl"/>
        </authorList>
    </citation>
    <scope>IDENTIFICATION</scope>
</reference>
<dbReference type="RefSeq" id="XP_031804793.1">
    <property type="nucleotide sequence ID" value="XM_031948933.1"/>
</dbReference>
<dbReference type="GO" id="GO:0043198">
    <property type="term" value="C:dendritic shaft"/>
    <property type="evidence" value="ECO:0007669"/>
    <property type="project" value="Ensembl"/>
</dbReference>
<feature type="region of interest" description="Disordered" evidence="19">
    <location>
        <begin position="1"/>
        <end position="433"/>
    </location>
</feature>
<evidence type="ECO:0000256" key="8">
    <source>
        <dbReference type="ARBA" id="ARBA00022737"/>
    </source>
</evidence>
<feature type="compositionally biased region" description="Pro residues" evidence="19">
    <location>
        <begin position="126"/>
        <end position="146"/>
    </location>
</feature>
<dbReference type="Pfam" id="PF17751">
    <property type="entry name" value="SKICH"/>
    <property type="match status" value="1"/>
</dbReference>
<evidence type="ECO:0000256" key="4">
    <source>
        <dbReference type="ARBA" id="ARBA00013044"/>
    </source>
</evidence>
<dbReference type="GO" id="GO:0034485">
    <property type="term" value="F:phosphatidylinositol-3,4,5-trisphosphate 5-phosphatase activity"/>
    <property type="evidence" value="ECO:0007669"/>
    <property type="project" value="Ensembl"/>
</dbReference>
<dbReference type="GO" id="GO:0030426">
    <property type="term" value="C:growth cone"/>
    <property type="evidence" value="ECO:0007669"/>
    <property type="project" value="Ensembl"/>
</dbReference>
<evidence type="ECO:0000256" key="2">
    <source>
        <dbReference type="ARBA" id="ARBA00005910"/>
    </source>
</evidence>
<reference evidence="21 22" key="1">
    <citation type="journal article" date="2011" name="Proc. Natl. Acad. Sci. U.S.A.">
        <title>Genetic diversity and population structure of the endangered marsupial Sarcophilus harrisii (Tasmanian devil).</title>
        <authorList>
            <person name="Miller W."/>
            <person name="Hayes V.M."/>
            <person name="Ratan A."/>
            <person name="Petersen D.C."/>
            <person name="Wittekindt N.E."/>
            <person name="Miller J."/>
            <person name="Walenz B."/>
            <person name="Knight J."/>
            <person name="Qi J."/>
            <person name="Zhao F."/>
            <person name="Wang Q."/>
            <person name="Bedoya-Reina O.C."/>
            <person name="Katiyar N."/>
            <person name="Tomsho L.P."/>
            <person name="Kasson L.M."/>
            <person name="Hardie R.A."/>
            <person name="Woodbridge P."/>
            <person name="Tindall E.A."/>
            <person name="Bertelsen M.F."/>
            <person name="Dixon D."/>
            <person name="Pyecroft S."/>
            <person name="Helgen K.M."/>
            <person name="Lesk A.M."/>
            <person name="Pringle T.H."/>
            <person name="Patterson N."/>
            <person name="Zhang Y."/>
            <person name="Kreiss A."/>
            <person name="Woods G.M."/>
            <person name="Jones M.E."/>
            <person name="Schuster S.C."/>
        </authorList>
    </citation>
    <scope>NUCLEOTIDE SEQUENCE [LARGE SCALE GENOMIC DNA]</scope>
</reference>
<accession>G3VGL6</accession>
<dbReference type="GO" id="GO:0001726">
    <property type="term" value="C:ruffle"/>
    <property type="evidence" value="ECO:0007669"/>
    <property type="project" value="Ensembl"/>
</dbReference>
<evidence type="ECO:0000256" key="15">
    <source>
        <dbReference type="ARBA" id="ARBA00067189"/>
    </source>
</evidence>
<dbReference type="GeneTree" id="ENSGT00940000156855"/>
<dbReference type="InterPro" id="IPR046985">
    <property type="entry name" value="IP5"/>
</dbReference>
<dbReference type="SUPFAM" id="SSF56219">
    <property type="entry name" value="DNase I-like"/>
    <property type="match status" value="1"/>
</dbReference>
<comment type="subcellular location">
    <subcellularLocation>
        <location evidence="1">Cytoplasm</location>
    </subcellularLocation>
</comment>
<dbReference type="EC" id="3.1.3.36" evidence="4"/>
<dbReference type="GO" id="GO:0046856">
    <property type="term" value="P:phosphatidylinositol dephosphorylation"/>
    <property type="evidence" value="ECO:0007669"/>
    <property type="project" value="InterPro"/>
</dbReference>
<evidence type="ECO:0000256" key="16">
    <source>
        <dbReference type="ARBA" id="ARBA00075782"/>
    </source>
</evidence>
<comment type="similarity">
    <text evidence="2">Belongs to the inositol 1,4,5-trisphosphate 5-phosphatase type II family.</text>
</comment>
<dbReference type="Proteomes" id="UP000007648">
    <property type="component" value="Unassembled WGS sequence"/>
</dbReference>
<evidence type="ECO:0000256" key="9">
    <source>
        <dbReference type="ARBA" id="ARBA00022801"/>
    </source>
</evidence>
<comment type="catalytic activity">
    <reaction evidence="13">
        <text>1D-myo-inositol 1,3,4,5-tetrakisphosphate + H2O = 1D-myo-inositol 1,3,4-trisphosphate + phosphate</text>
        <dbReference type="Rhea" id="RHEA:11392"/>
        <dbReference type="ChEBI" id="CHEBI:15377"/>
        <dbReference type="ChEBI" id="CHEBI:43474"/>
        <dbReference type="ChEBI" id="CHEBI:57895"/>
        <dbReference type="ChEBI" id="CHEBI:58414"/>
        <dbReference type="EC" id="3.1.3.56"/>
    </reaction>
    <physiologicalReaction direction="left-to-right" evidence="13">
        <dbReference type="Rhea" id="RHEA:11393"/>
    </physiologicalReaction>
</comment>
<keyword evidence="5" id="KW-0488">Methylation</keyword>
<sequence>MEQPRGSRGGPRRPGHPAPPRAAPEPGGLAKELAAPRPPAQRPGPAHTGLSPHPAAKEQRSALSSSQEQRAASIPGTAAALAGPGPTVPPPGSGPTPPAAEQGQPSTSMGPKPPRGAQGPGLAPWPAAPVPRAPSSPGSGPFPAPPVEQHQPLSSSSSSGQRPGPRPSGLSPGPPAAEQKPSSPSPPGQRPAPASTSHNPALSCPLLCPASSPLEQRPLSPSGEPSWASQEPAPGPLSRDWVRTEPRPAPSSQRHPGAPSQGRGRAGASSPAGAAHPPGQTSPGPSLSLSFRPRPEAPRNPSPDDSLLPWPPQALPPDASQGQPEAGARSPVLLSPGSLKPAFPSSTGGPMALPKPPPSPNRSPNRSPSTSHIGMAAHLGPPAPKPPETSPSKPSPNSTSPSGHRSPGPPMQSLQAPLPSSPSGSAWSAQSTCKGDPGFRITIVTWNVGTAMPPDDVTSLLHQNGDDSGDSDMIAIGLQEVNSMINQRLKDALFTDQWSELFMDALGPFNFVMVSTVRMQGVILLVFAKYYHLPFLRDIQTDCTRTGLGGYWGNKGGVSIRLSVFGHMVCFLNCHLPAHMDKAEQRKENFMTILNMQQFEGPMAHGILDHDIVFWFGDLNFRIESYDLHFVKFAIDNNQLQKLWEKDQLNMAKGSWPVLRGFQEGPLTFAPTFKFDVGTNYYDTSAKKRKPAWTDRILWKIKAPSGGRSPSGRESHRVQVTQHSYRSHMEYTVSDHKPVAALFVLQFAYRDDVPLVKIEVADEWLRAEQAVVRYRMESVFPRSSWDWIGLYRVGFRHCKDYVAYVWAKHEDVDGSMYQVTFSEESLPRGGGEFILGYYSHSQNILIGVTDPFQISLPASDEGSSPTDSSRASSEGEDDSTLELLGPKSRSPSPGKMKRHRSRSPGLGKFSGLVLRPSSRERGTSRSPSPQGHRPLKSTSSVLGMGTKLKEKKGKGGLGSEEEEPPLPEMPGPWNFPLPSSLPRPIPRTLGLLPSLRLEPMVSSQWRGEFEHEDQLSPKSPGRAPRSPSPSPKSHRGLEDGSLGP</sequence>